<dbReference type="SUPFAM" id="SSF46689">
    <property type="entry name" value="Homeodomain-like"/>
    <property type="match status" value="1"/>
</dbReference>
<dbReference type="GeneID" id="97987504"/>
<protein>
    <submittedName>
        <fullName evidence="4">TetR family transcriptional regulator</fullName>
    </submittedName>
</protein>
<dbReference type="AlphaFoldDB" id="A0A3E3I4P7"/>
<dbReference type="PANTHER" id="PTHR43479">
    <property type="entry name" value="ACREF/ENVCD OPERON REPRESSOR-RELATED"/>
    <property type="match status" value="1"/>
</dbReference>
<reference evidence="4" key="1">
    <citation type="submission" date="2018-08" db="EMBL/GenBank/DDBJ databases">
        <title>A genome reference for cultivated species of the human gut microbiota.</title>
        <authorList>
            <person name="Zou Y."/>
            <person name="Xue W."/>
            <person name="Luo G."/>
        </authorList>
    </citation>
    <scope>NUCLEOTIDE SEQUENCE [LARGE SCALE GENOMIC DNA]</scope>
    <source>
        <strain evidence="4">TF05-5AC</strain>
    </source>
</reference>
<dbReference type="InterPro" id="IPR050624">
    <property type="entry name" value="HTH-type_Tx_Regulator"/>
</dbReference>
<dbReference type="InterPro" id="IPR039532">
    <property type="entry name" value="TetR_C_Firmicutes"/>
</dbReference>
<keyword evidence="1 2" id="KW-0238">DNA-binding</keyword>
<accession>A0A3E3I4P7</accession>
<dbReference type="InterPro" id="IPR009057">
    <property type="entry name" value="Homeodomain-like_sf"/>
</dbReference>
<dbReference type="PANTHER" id="PTHR43479:SF7">
    <property type="entry name" value="TETR-FAMILY TRANSCRIPTIONAL REGULATOR"/>
    <property type="match status" value="1"/>
</dbReference>
<dbReference type="Pfam" id="PF00440">
    <property type="entry name" value="TetR_N"/>
    <property type="match status" value="1"/>
</dbReference>
<keyword evidence="5" id="KW-1185">Reference proteome</keyword>
<evidence type="ECO:0000313" key="4">
    <source>
        <dbReference type="EMBL" id="RGE60244.1"/>
    </source>
</evidence>
<sequence>METNIDRRILKSQKAIQNAFLEMLLKDGFDMITIKELTEKADISRKTFYLHYVDKYDLLNAVVNKHLEELGIICEKKKEKGFVEGTVIWFRYFEERKAFFAALFATESTVAFRNRLLDFIMNQLNYKLEESSGKRNTEVLLKFMGMAVLGVVESFVLDQFHGGVEEIAAQVGELLEQIITSPQ</sequence>
<evidence type="ECO:0000256" key="2">
    <source>
        <dbReference type="PROSITE-ProRule" id="PRU00335"/>
    </source>
</evidence>
<gene>
    <name evidence="4" type="ORF">DXC51_11620</name>
</gene>
<dbReference type="GO" id="GO:0003677">
    <property type="term" value="F:DNA binding"/>
    <property type="evidence" value="ECO:0007669"/>
    <property type="project" value="UniProtKB-UniRule"/>
</dbReference>
<comment type="caution">
    <text evidence="4">The sequence shown here is derived from an EMBL/GenBank/DDBJ whole genome shotgun (WGS) entry which is preliminary data.</text>
</comment>
<organism evidence="4 5">
    <name type="scientific">Eisenbergiella massiliensis</name>
    <dbReference type="NCBI Taxonomy" id="1720294"/>
    <lineage>
        <taxon>Bacteria</taxon>
        <taxon>Bacillati</taxon>
        <taxon>Bacillota</taxon>
        <taxon>Clostridia</taxon>
        <taxon>Lachnospirales</taxon>
        <taxon>Lachnospiraceae</taxon>
        <taxon>Eisenbergiella</taxon>
    </lineage>
</organism>
<dbReference type="RefSeq" id="WP_117544628.1">
    <property type="nucleotide sequence ID" value="NZ_JBKVLI010000002.1"/>
</dbReference>
<evidence type="ECO:0000259" key="3">
    <source>
        <dbReference type="PROSITE" id="PS50977"/>
    </source>
</evidence>
<evidence type="ECO:0000256" key="1">
    <source>
        <dbReference type="ARBA" id="ARBA00023125"/>
    </source>
</evidence>
<dbReference type="InterPro" id="IPR001647">
    <property type="entry name" value="HTH_TetR"/>
</dbReference>
<feature type="DNA-binding region" description="H-T-H motif" evidence="2">
    <location>
        <begin position="33"/>
        <end position="52"/>
    </location>
</feature>
<dbReference type="Pfam" id="PF14278">
    <property type="entry name" value="TetR_C_8"/>
    <property type="match status" value="1"/>
</dbReference>
<dbReference type="Gene3D" id="1.10.357.10">
    <property type="entry name" value="Tetracycline Repressor, domain 2"/>
    <property type="match status" value="1"/>
</dbReference>
<dbReference type="EMBL" id="QVLV01000007">
    <property type="protein sequence ID" value="RGE60244.1"/>
    <property type="molecule type" value="Genomic_DNA"/>
</dbReference>
<name>A0A3E3I4P7_9FIRM</name>
<dbReference type="Proteomes" id="UP000260812">
    <property type="component" value="Unassembled WGS sequence"/>
</dbReference>
<dbReference type="PROSITE" id="PS50977">
    <property type="entry name" value="HTH_TETR_2"/>
    <property type="match status" value="1"/>
</dbReference>
<evidence type="ECO:0000313" key="5">
    <source>
        <dbReference type="Proteomes" id="UP000260812"/>
    </source>
</evidence>
<feature type="domain" description="HTH tetR-type" evidence="3">
    <location>
        <begin position="10"/>
        <end position="70"/>
    </location>
</feature>
<proteinExistence type="predicted"/>